<dbReference type="Proteomes" id="UP001642260">
    <property type="component" value="Unassembled WGS sequence"/>
</dbReference>
<keyword evidence="3" id="KW-1185">Reference proteome</keyword>
<evidence type="ECO:0000313" key="3">
    <source>
        <dbReference type="Proteomes" id="UP001642260"/>
    </source>
</evidence>
<dbReference type="PANTHER" id="PTHR47165">
    <property type="entry name" value="OS03G0429900 PROTEIN"/>
    <property type="match status" value="1"/>
</dbReference>
<dbReference type="InterPro" id="IPR012340">
    <property type="entry name" value="NA-bd_OB-fold"/>
</dbReference>
<organism evidence="2 3">
    <name type="scientific">Eruca vesicaria subsp. sativa</name>
    <name type="common">Garden rocket</name>
    <name type="synonym">Eruca sativa</name>
    <dbReference type="NCBI Taxonomy" id="29727"/>
    <lineage>
        <taxon>Eukaryota</taxon>
        <taxon>Viridiplantae</taxon>
        <taxon>Streptophyta</taxon>
        <taxon>Embryophyta</taxon>
        <taxon>Tracheophyta</taxon>
        <taxon>Spermatophyta</taxon>
        <taxon>Magnoliopsida</taxon>
        <taxon>eudicotyledons</taxon>
        <taxon>Gunneridae</taxon>
        <taxon>Pentapetalae</taxon>
        <taxon>rosids</taxon>
        <taxon>malvids</taxon>
        <taxon>Brassicales</taxon>
        <taxon>Brassicaceae</taxon>
        <taxon>Brassiceae</taxon>
        <taxon>Eruca</taxon>
    </lineage>
</organism>
<reference evidence="2 3" key="1">
    <citation type="submission" date="2022-03" db="EMBL/GenBank/DDBJ databases">
        <authorList>
            <person name="Macdonald S."/>
            <person name="Ahmed S."/>
            <person name="Newling K."/>
        </authorList>
    </citation>
    <scope>NUCLEOTIDE SEQUENCE [LARGE SCALE GENOMIC DNA]</scope>
</reference>
<dbReference type="AlphaFoldDB" id="A0ABC8JGW7"/>
<dbReference type="PANTHER" id="PTHR47165:SF4">
    <property type="entry name" value="OS03G0429900 PROTEIN"/>
    <property type="match status" value="1"/>
</dbReference>
<evidence type="ECO:0000313" key="2">
    <source>
        <dbReference type="EMBL" id="CAH8325734.1"/>
    </source>
</evidence>
<dbReference type="EMBL" id="CAKOAT010102932">
    <property type="protein sequence ID" value="CAH8325734.1"/>
    <property type="molecule type" value="Genomic_DNA"/>
</dbReference>
<dbReference type="InterPro" id="IPR003871">
    <property type="entry name" value="RFA1B/D_OB_1st"/>
</dbReference>
<name>A0ABC8JGW7_ERUVS</name>
<accession>A0ABC8JGW7</accession>
<proteinExistence type="predicted"/>
<dbReference type="Pfam" id="PF02721">
    <property type="entry name" value="DUF223"/>
    <property type="match status" value="1"/>
</dbReference>
<protein>
    <recommendedName>
        <fullName evidence="1">Replication protein A 70 kDa DNA-binding subunit B/D first OB fold domain-containing protein</fullName>
    </recommendedName>
</protein>
<dbReference type="SUPFAM" id="SSF50249">
    <property type="entry name" value="Nucleic acid-binding proteins"/>
    <property type="match status" value="1"/>
</dbReference>
<gene>
    <name evidence="2" type="ORF">ERUC_LOCUS10468</name>
</gene>
<evidence type="ECO:0000259" key="1">
    <source>
        <dbReference type="Pfam" id="PF02721"/>
    </source>
</evidence>
<dbReference type="CDD" id="cd04480">
    <property type="entry name" value="RPA1_DBD_A_like"/>
    <property type="match status" value="1"/>
</dbReference>
<sequence length="164" mass="18585">MVHMTGFLSDLQAGRSSSTVQVRLLRYWEARNFRRGGELMGVDMLLLDSQTTMMQASVNSHRIPKFRETLTADKMFTLSSFDVISCTRNLKITESPFIIRFNDYTEFIEMTTPSSPLPLEAFRFLSGTELLRLANTNSQLTDVVAEVTGVKSNVRNPPKKKIIS</sequence>
<comment type="caution">
    <text evidence="2">The sequence shown here is derived from an EMBL/GenBank/DDBJ whole genome shotgun (WGS) entry which is preliminary data.</text>
</comment>
<feature type="domain" description="Replication protein A 70 kDa DNA-binding subunit B/D first OB fold" evidence="1">
    <location>
        <begin position="7"/>
        <end position="107"/>
    </location>
</feature>
<dbReference type="Gene3D" id="2.40.50.140">
    <property type="entry name" value="Nucleic acid-binding proteins"/>
    <property type="match status" value="1"/>
</dbReference>